<organism evidence="2 3">
    <name type="scientific">Miscanthus lutarioriparius</name>
    <dbReference type="NCBI Taxonomy" id="422564"/>
    <lineage>
        <taxon>Eukaryota</taxon>
        <taxon>Viridiplantae</taxon>
        <taxon>Streptophyta</taxon>
        <taxon>Embryophyta</taxon>
        <taxon>Tracheophyta</taxon>
        <taxon>Spermatophyta</taxon>
        <taxon>Magnoliopsida</taxon>
        <taxon>Liliopsida</taxon>
        <taxon>Poales</taxon>
        <taxon>Poaceae</taxon>
        <taxon>PACMAD clade</taxon>
        <taxon>Panicoideae</taxon>
        <taxon>Andropogonodae</taxon>
        <taxon>Andropogoneae</taxon>
        <taxon>Saccharinae</taxon>
        <taxon>Miscanthus</taxon>
    </lineage>
</organism>
<dbReference type="Proteomes" id="UP000604825">
    <property type="component" value="Unassembled WGS sequence"/>
</dbReference>
<dbReference type="InterPro" id="IPR005069">
    <property type="entry name" value="Nucl-diP-sugar_transferase"/>
</dbReference>
<evidence type="ECO:0000313" key="3">
    <source>
        <dbReference type="Proteomes" id="UP000604825"/>
    </source>
</evidence>
<dbReference type="PANTHER" id="PTHR46038">
    <property type="entry name" value="EXPRESSED PROTEIN-RELATED"/>
    <property type="match status" value="1"/>
</dbReference>
<protein>
    <recommendedName>
        <fullName evidence="1">Nucleotide-diphospho-sugar transferase domain-containing protein</fullName>
    </recommendedName>
</protein>
<dbReference type="EMBL" id="CAJGYO010000006">
    <property type="protein sequence ID" value="CAD6235309.1"/>
    <property type="molecule type" value="Genomic_DNA"/>
</dbReference>
<proteinExistence type="predicted"/>
<dbReference type="InterPro" id="IPR044821">
    <property type="entry name" value="At1g28695/At4g15970-like"/>
</dbReference>
<dbReference type="OrthoDB" id="604820at2759"/>
<evidence type="ECO:0000313" key="2">
    <source>
        <dbReference type="EMBL" id="CAD6235309.1"/>
    </source>
</evidence>
<sequence length="349" mass="39191">MGTLSKRNGPGHLGCFLLGALLPTAFLLFVDSDRAGALLSSMSSLGLGNGLRSNLTSHGGSAPAGAGEDDQVMFKGLAELLPRVAMDDRTVIITSVNEAWAQPGSLLDLYLDSFKNGEDTAHLLNHLVVVALDARGFDRCKAVHPHCYHLNATSVDMSSAKRFMSPDYLELVWTKLVFQQRDCDMVWFRNPFRHFPVYADMSCSSDDFKPSRAPLDNPLNTGLYYMKSTNRTIEMMKYWRAARERFPGQHDQAVFVNIRHELVGKLHVKIEPLDTVYYGGFCEYHDDPEKVCTVHANCCVGLDTKVHDLKDFAADWKNYTSLTPEARQKGGFKWTYPTRCRDSIGWRKP</sequence>
<dbReference type="PANTHER" id="PTHR46038:SF9">
    <property type="entry name" value="OS01G0920800 PROTEIN"/>
    <property type="match status" value="1"/>
</dbReference>
<evidence type="ECO:0000259" key="1">
    <source>
        <dbReference type="Pfam" id="PF03407"/>
    </source>
</evidence>
<dbReference type="Pfam" id="PF03407">
    <property type="entry name" value="Nucleotid_trans"/>
    <property type="match status" value="1"/>
</dbReference>
<gene>
    <name evidence="2" type="ORF">NCGR_LOCUS23569</name>
</gene>
<name>A0A811NVF7_9POAL</name>
<accession>A0A811NVF7</accession>
<keyword evidence="3" id="KW-1185">Reference proteome</keyword>
<comment type="caution">
    <text evidence="2">The sequence shown here is derived from an EMBL/GenBank/DDBJ whole genome shotgun (WGS) entry which is preliminary data.</text>
</comment>
<reference evidence="2" key="1">
    <citation type="submission" date="2020-10" db="EMBL/GenBank/DDBJ databases">
        <authorList>
            <person name="Han B."/>
            <person name="Lu T."/>
            <person name="Zhao Q."/>
            <person name="Huang X."/>
            <person name="Zhao Y."/>
        </authorList>
    </citation>
    <scope>NUCLEOTIDE SEQUENCE</scope>
</reference>
<dbReference type="AlphaFoldDB" id="A0A811NVF7"/>
<feature type="domain" description="Nucleotide-diphospho-sugar transferase" evidence="1">
    <location>
        <begin position="122"/>
        <end position="309"/>
    </location>
</feature>